<evidence type="ECO:0000313" key="6">
    <source>
        <dbReference type="Proteomes" id="UP000315295"/>
    </source>
</evidence>
<dbReference type="PANTHER" id="PTHR45676">
    <property type="entry name" value="RING-H2 FINGER PROTEIN ATL51-RELATED"/>
    <property type="match status" value="1"/>
</dbReference>
<keyword evidence="3" id="KW-1133">Transmembrane helix</keyword>
<dbReference type="Proteomes" id="UP000315295">
    <property type="component" value="Unassembled WGS sequence"/>
</dbReference>
<dbReference type="PANTHER" id="PTHR45676:SF84">
    <property type="entry name" value="RING-TYPE DOMAIN-CONTAINING PROTEIN"/>
    <property type="match status" value="1"/>
</dbReference>
<dbReference type="GO" id="GO:0008270">
    <property type="term" value="F:zinc ion binding"/>
    <property type="evidence" value="ECO:0007669"/>
    <property type="project" value="UniProtKB-KW"/>
</dbReference>
<evidence type="ECO:0000256" key="2">
    <source>
        <dbReference type="SAM" id="MobiDB-lite"/>
    </source>
</evidence>
<evidence type="ECO:0000313" key="5">
    <source>
        <dbReference type="EMBL" id="TQD83843.1"/>
    </source>
</evidence>
<gene>
    <name evidence="5" type="ORF">C1H46_030603</name>
</gene>
<dbReference type="SUPFAM" id="SSF57850">
    <property type="entry name" value="RING/U-box"/>
    <property type="match status" value="1"/>
</dbReference>
<keyword evidence="1" id="KW-0862">Zinc</keyword>
<dbReference type="AlphaFoldDB" id="A0A540LBJ0"/>
<dbReference type="CDD" id="cd16461">
    <property type="entry name" value="RING-H2_EL5-like"/>
    <property type="match status" value="1"/>
</dbReference>
<accession>A0A540LBJ0</accession>
<keyword evidence="1" id="KW-0479">Metal-binding</keyword>
<proteinExistence type="predicted"/>
<keyword evidence="3" id="KW-0472">Membrane</keyword>
<protein>
    <recommendedName>
        <fullName evidence="4">RING-type domain-containing protein</fullName>
    </recommendedName>
</protein>
<dbReference type="EMBL" id="VIEB01000663">
    <property type="protein sequence ID" value="TQD83843.1"/>
    <property type="molecule type" value="Genomic_DNA"/>
</dbReference>
<keyword evidence="1" id="KW-0863">Zinc-finger</keyword>
<sequence length="186" mass="20883">MGYKLHTIQSPFSQPPEPPPTPPPKTNLPMFYYGLIIVSIAAIILAMYNLIFVKLTSNRHDQSPPPRSSISLVDLSRTRRSRSFGNLDSFRYKKNEGSTSRDESCVECAVCLSVFEDGEEIRKLPTCKHCFHAPCIDMWLNSHSDCPLCRTPLPASSWSHPQLTTTPEENSREVLLASTSPFMLLA</sequence>
<keyword evidence="6" id="KW-1185">Reference proteome</keyword>
<feature type="region of interest" description="Disordered" evidence="2">
    <location>
        <begin position="1"/>
        <end position="23"/>
    </location>
</feature>
<dbReference type="GO" id="GO:0016567">
    <property type="term" value="P:protein ubiquitination"/>
    <property type="evidence" value="ECO:0007669"/>
    <property type="project" value="UniProtKB-UniPathway"/>
</dbReference>
<dbReference type="InterPro" id="IPR001841">
    <property type="entry name" value="Znf_RING"/>
</dbReference>
<dbReference type="SMART" id="SM00184">
    <property type="entry name" value="RING"/>
    <property type="match status" value="1"/>
</dbReference>
<reference evidence="5 6" key="1">
    <citation type="journal article" date="2019" name="G3 (Bethesda)">
        <title>Sequencing of a Wild Apple (Malus baccata) Genome Unravels the Differences Between Cultivated and Wild Apple Species Regarding Disease Resistance and Cold Tolerance.</title>
        <authorList>
            <person name="Chen X."/>
        </authorList>
    </citation>
    <scope>NUCLEOTIDE SEQUENCE [LARGE SCALE GENOMIC DNA]</scope>
    <source>
        <strain evidence="6">cv. Shandingzi</strain>
        <tissue evidence="5">Leaves</tissue>
    </source>
</reference>
<dbReference type="InterPro" id="IPR013083">
    <property type="entry name" value="Znf_RING/FYVE/PHD"/>
</dbReference>
<comment type="caution">
    <text evidence="5">The sequence shown here is derived from an EMBL/GenBank/DDBJ whole genome shotgun (WGS) entry which is preliminary data.</text>
</comment>
<dbReference type="Gene3D" id="3.30.40.10">
    <property type="entry name" value="Zinc/RING finger domain, C3HC4 (zinc finger)"/>
    <property type="match status" value="1"/>
</dbReference>
<evidence type="ECO:0000256" key="3">
    <source>
        <dbReference type="SAM" id="Phobius"/>
    </source>
</evidence>
<feature type="transmembrane region" description="Helical" evidence="3">
    <location>
        <begin position="30"/>
        <end position="53"/>
    </location>
</feature>
<evidence type="ECO:0000259" key="4">
    <source>
        <dbReference type="PROSITE" id="PS50089"/>
    </source>
</evidence>
<dbReference type="PROSITE" id="PS50089">
    <property type="entry name" value="ZF_RING_2"/>
    <property type="match status" value="1"/>
</dbReference>
<feature type="domain" description="RING-type" evidence="4">
    <location>
        <begin position="108"/>
        <end position="150"/>
    </location>
</feature>
<evidence type="ECO:0000256" key="1">
    <source>
        <dbReference type="PROSITE-ProRule" id="PRU00175"/>
    </source>
</evidence>
<name>A0A540LBJ0_MALBA</name>
<organism evidence="5 6">
    <name type="scientific">Malus baccata</name>
    <name type="common">Siberian crab apple</name>
    <name type="synonym">Pyrus baccata</name>
    <dbReference type="NCBI Taxonomy" id="106549"/>
    <lineage>
        <taxon>Eukaryota</taxon>
        <taxon>Viridiplantae</taxon>
        <taxon>Streptophyta</taxon>
        <taxon>Embryophyta</taxon>
        <taxon>Tracheophyta</taxon>
        <taxon>Spermatophyta</taxon>
        <taxon>Magnoliopsida</taxon>
        <taxon>eudicotyledons</taxon>
        <taxon>Gunneridae</taxon>
        <taxon>Pentapetalae</taxon>
        <taxon>rosids</taxon>
        <taxon>fabids</taxon>
        <taxon>Rosales</taxon>
        <taxon>Rosaceae</taxon>
        <taxon>Amygdaloideae</taxon>
        <taxon>Maleae</taxon>
        <taxon>Malus</taxon>
    </lineage>
</organism>
<feature type="compositionally biased region" description="Pro residues" evidence="2">
    <location>
        <begin position="13"/>
        <end position="23"/>
    </location>
</feature>
<dbReference type="Pfam" id="PF13639">
    <property type="entry name" value="zf-RING_2"/>
    <property type="match status" value="1"/>
</dbReference>
<dbReference type="UniPathway" id="UPA00143"/>
<keyword evidence="3" id="KW-0812">Transmembrane</keyword>